<dbReference type="SMART" id="SM00823">
    <property type="entry name" value="PKS_PP"/>
    <property type="match status" value="3"/>
</dbReference>
<evidence type="ECO:0000256" key="1">
    <source>
        <dbReference type="ARBA" id="ARBA00001957"/>
    </source>
</evidence>
<dbReference type="InterPro" id="IPR025110">
    <property type="entry name" value="AMP-bd_C"/>
</dbReference>
<dbReference type="GO" id="GO:0003824">
    <property type="term" value="F:catalytic activity"/>
    <property type="evidence" value="ECO:0007669"/>
    <property type="project" value="InterPro"/>
</dbReference>
<dbReference type="Gene3D" id="2.30.38.10">
    <property type="entry name" value="Luciferase, Domain 3"/>
    <property type="match status" value="2"/>
</dbReference>
<dbReference type="InterPro" id="IPR020806">
    <property type="entry name" value="PKS_PP-bd"/>
</dbReference>
<dbReference type="Pfam" id="PF00550">
    <property type="entry name" value="PP-binding"/>
    <property type="match status" value="3"/>
</dbReference>
<dbReference type="FunFam" id="3.30.559.30:FF:000001">
    <property type="entry name" value="Non-ribosomal peptide synthetase"/>
    <property type="match status" value="1"/>
</dbReference>
<comment type="caution">
    <text evidence="7">The sequence shown here is derived from an EMBL/GenBank/DDBJ whole genome shotgun (WGS) entry which is preliminary data.</text>
</comment>
<dbReference type="Gene3D" id="3.40.50.980">
    <property type="match status" value="4"/>
</dbReference>
<dbReference type="SUPFAM" id="SSF56801">
    <property type="entry name" value="Acetyl-CoA synthetase-like"/>
    <property type="match status" value="2"/>
</dbReference>
<feature type="domain" description="Carrier" evidence="6">
    <location>
        <begin position="1099"/>
        <end position="1174"/>
    </location>
</feature>
<dbReference type="InterPro" id="IPR036736">
    <property type="entry name" value="ACP-like_sf"/>
</dbReference>
<dbReference type="PROSITE" id="PS00455">
    <property type="entry name" value="AMP_BINDING"/>
    <property type="match status" value="1"/>
</dbReference>
<evidence type="ECO:0000256" key="5">
    <source>
        <dbReference type="SAM" id="MobiDB-lite"/>
    </source>
</evidence>
<comment type="similarity">
    <text evidence="2">Belongs to the ATP-dependent AMP-binding enzyme family.</text>
</comment>
<dbReference type="InterPro" id="IPR010071">
    <property type="entry name" value="AA_adenyl_dom"/>
</dbReference>
<dbReference type="PANTHER" id="PTHR45527:SF1">
    <property type="entry name" value="FATTY ACID SYNTHASE"/>
    <property type="match status" value="1"/>
</dbReference>
<dbReference type="GO" id="GO:0043041">
    <property type="term" value="P:amino acid activation for nonribosomal peptide biosynthetic process"/>
    <property type="evidence" value="ECO:0007669"/>
    <property type="project" value="TreeGrafter"/>
</dbReference>
<sequence length="2537" mass="270662">MFSSRQQDGQQSTSDTSFPGLDGAPRSPQEEILCGLFAEVLGLPRVGVYDSFFALGGDSLSGMRLVSKIRAALGTNLSIRTLFRVLTVSGVAREIARSAPSSVSRPVLGVGVRSGCVPLSFAQQRLWFVGQLEGPGPTYNIPVVMGLSGVVDVGVLGAAVGDVVGRHEVLRTVFPEVGGEPFQRVLGVGSGVPVVSRVWCGRDELDGLVAEAAMGVFDVTVDVPLRVWLFSVGDGGSGGSGGAVAGEHVLLLVLHHIAGDGLSLGPLLRDLSVAYGARLGGGVVGWDPLPVQYVDYALWQRELLGAEGDSGSVLAGQIAFWRRELEGIPEQLTLPIDRVRSGAPDHRGGAAEVVVDSKLHSRLTELARANQVTVFMVLQAAVAVVLTRSGAGEDIPLGTPVAGRGEEVLDDLVGFFVNTVVLRTDTSGNPTFRELLERVRRTDLDAYAHQDVPFERLVEALNPERSVQHHPLFQVVLAFGSGAASTLELPGLQGPAQVLQTEVAKFDLGLYLKESFAGEGTPDGISGVLEYATDIFDRSTVENLVARLVRVLEQVAADPELTVGAVETVTPAERHRVMTEFNDTAVPRPDDLCVHEAFDERAGRVPDAVAVLSDQGSLTYAELGTRANRLANHLVALGVRPEDVVAVAVERTPHLPVAVLGILKSGAAYAPVSGDFPGSRVREILDRVGATVIVTDHETLSGASLQGERARGTRIVVVDDDGVLADAPDTSPALGLDSGALAYVMFTSGSTGEPKGVAVTHQNVVDLARDECWHNGGHERVLVHSPLAFDASTYELWVPLLAGGTAVLAGAGSSDPSALARTIVEHGVTGAFLTAALFEVMSEQEPHALGALREVWAGGDVVSPRAVSRVLALGTDTTVVNGYGPTETTTFALRHPMTEAPVDGMVPIGRPLANTRAYVLDGWLGFVPVGVVGELYVAGAGVGRGYVGSSGVTAGRFVADPFGGGGRMYRTGDLVRWNVVGELEFVGRVDHQVKVRGFRVEPGEVRVVVERDVAVGQAVVVVREDRPGDRRLVAYVVPADVGVGVDVRGLRRRVGEVLPEFMVPSFFVVVDVLPVTANGKLDLRALPVPDVGSLVSGGVARSPREEIVCGLFAEVLGLSRVGVRDSFFDLGGHSMLAMRLISRVRSVLGVDLTIRHLFDNPTVEGLVEAVEAETSVSRPVLGVGVRSGCVPLSFAQQRLWFVGQLEGPGPTYNIPVVMGLSGVVDVGVLGAAVGDVVGRHEVLRTVFPEVGGEPFQRVLGVGSGVPVVSRVWCGRDELDGLVAEAAMGVFDVTVDVPLRVWLFSVGDGGSGGSGGAVAGEHVLLLVLHHIAGDGLSLGPLLRDLSVAYGARLGGGVVGWDPLPVQYVDYALWQRELLGAEGDSGSVLAGQIAFWRRELEGIPEQLTLPIDRVRPAVATYRGATVELTIEPELQGRILELARANDCTLFMVLQAAVAVVLTRCGAGEDLPLGTLVAGRGEEVLDDLVGFFVNTVVLRTDTSGNPTFRELLERVRRTDLDAYAHQDVPFERLVEALNPERSLSRHPLFQVLIALNDGFSTESLRLPGVEVEMLRQTTDTAKFDLSIDFEDRRDPDGVPAGLWTVLEYATDLFDESTVRMMADQLVRLLETVVADPAQRIGVIPLLSEAERHRLLVDWNGPLRPEVPVDLGARVRQLAAERPDAVAVSDTGGTLTYRQLADAAEQVSRALAAEGVGPEDLIAILSERSLWYVSTVLGVLGAGSGYMPLDAATPEPRARQMLEDAGVRHVLASAGLTARAERIVAGATHEVSLFSLDEREDGGSAVGHRLGHRQDTLAYAVFTSGSTGRPKGALIPHRGLANHLTAVVELYGLDENDTMAFNAPLTFDVSIWQTLTMLLAGGRVHIMDDDTNRDPLAMMRCVANHGVTVLQIVPQVLRALLDAWDLDSRGTDLLKGLRWMLVHGEELPPDLVSRWFEWHPDIPLANVYGPAECSDDVSISVIRQDDDFRRTRAPIGQLLLNTRAYVLDGWLGFVPVGVVGELYVAGAGVGRGYVGSSGVTAGRFVADPFGGGGRMYRTGDLVRWNVVGELEFVGRVDHQVKVRGFRVEPGEVRVVVERDVAVGQAVVVVREDRPGDRRLVAYVVPADVGVGVDVRGLRRRVGEVLPEFMVPSFFVVVDVLPVTANGKLDLRALPVPDVGSLVSGGVARSPREEIVCGLFAEVLGLSRVGVRDSFFDLGGHSMLAMRLISRVRSVLGVDLTIRHLFQDPTPAGVLEIDGGPETAQRDFDLLLPLREGVDPKPLFCVHPATGLAWSYLGLAGLLPEGVPVYGLQAPGLTGGALPRDVGEMLDRMLEQLRRVQPAGPYRLLGWSLGGNIAHALAGRLQADGEDVDLLALVDAYPGETWPYPDYASRAQWDEFSMLNTLVTEPRDPATGAADFTGFLAGLRREAAAGLELDDETFTRLVAVAVNASRLVADWTPQPVRLEAVFLTAAAGRTALHPEPGSWSPYVDTITEYQLDCRHEEAMGEKARTRIAEILGAALTESRDPAGTHPPTDFEAGI</sequence>
<feature type="region of interest" description="Disordered" evidence="5">
    <location>
        <begin position="1"/>
        <end position="22"/>
    </location>
</feature>
<dbReference type="FunFam" id="3.40.50.980:FF:000001">
    <property type="entry name" value="Non-ribosomal peptide synthetase"/>
    <property type="match status" value="1"/>
</dbReference>
<dbReference type="Proteomes" id="UP000622552">
    <property type="component" value="Unassembled WGS sequence"/>
</dbReference>
<name>A0A8J7GGN5_9ACTN</name>
<dbReference type="Gene3D" id="3.30.559.10">
    <property type="entry name" value="Chloramphenicol acetyltransferase-like domain"/>
    <property type="match status" value="2"/>
</dbReference>
<dbReference type="FunFam" id="3.30.300.30:FF:000010">
    <property type="entry name" value="Enterobactin synthetase component F"/>
    <property type="match status" value="2"/>
</dbReference>
<reference evidence="7" key="1">
    <citation type="submission" date="2020-11" db="EMBL/GenBank/DDBJ databases">
        <title>Sequencing the genomes of 1000 actinobacteria strains.</title>
        <authorList>
            <person name="Klenk H.-P."/>
        </authorList>
    </citation>
    <scope>NUCLEOTIDE SEQUENCE</scope>
    <source>
        <strain evidence="7">DSM 45356</strain>
    </source>
</reference>
<dbReference type="InterPro" id="IPR023213">
    <property type="entry name" value="CAT-like_dom_sf"/>
</dbReference>
<dbReference type="PROSITE" id="PS50075">
    <property type="entry name" value="CARRIER"/>
    <property type="match status" value="3"/>
</dbReference>
<comment type="cofactor">
    <cofactor evidence="1">
        <name>pantetheine 4'-phosphate</name>
        <dbReference type="ChEBI" id="CHEBI:47942"/>
    </cofactor>
</comment>
<proteinExistence type="inferred from homology"/>
<dbReference type="SMART" id="SM00824">
    <property type="entry name" value="PKS_TE"/>
    <property type="match status" value="1"/>
</dbReference>
<dbReference type="InterPro" id="IPR001031">
    <property type="entry name" value="Thioesterase"/>
</dbReference>
<feature type="compositionally biased region" description="Low complexity" evidence="5">
    <location>
        <begin position="1"/>
        <end position="17"/>
    </location>
</feature>
<protein>
    <submittedName>
        <fullName evidence="7">Amino acid adenylation domain-containing protein</fullName>
    </submittedName>
</protein>
<dbReference type="Pfam" id="PF00668">
    <property type="entry name" value="Condensation"/>
    <property type="match status" value="2"/>
</dbReference>
<evidence type="ECO:0000313" key="8">
    <source>
        <dbReference type="Proteomes" id="UP000622552"/>
    </source>
</evidence>
<dbReference type="GO" id="GO:0031177">
    <property type="term" value="F:phosphopantetheine binding"/>
    <property type="evidence" value="ECO:0007669"/>
    <property type="project" value="InterPro"/>
</dbReference>
<dbReference type="EMBL" id="JADOUF010000001">
    <property type="protein sequence ID" value="MBG6134024.1"/>
    <property type="molecule type" value="Genomic_DNA"/>
</dbReference>
<dbReference type="SUPFAM" id="SSF53474">
    <property type="entry name" value="alpha/beta-Hydrolases"/>
    <property type="match status" value="1"/>
</dbReference>
<dbReference type="PROSITE" id="PS00012">
    <property type="entry name" value="PHOSPHOPANTETHEINE"/>
    <property type="match status" value="3"/>
</dbReference>
<dbReference type="SUPFAM" id="SSF47336">
    <property type="entry name" value="ACP-like"/>
    <property type="match status" value="3"/>
</dbReference>
<dbReference type="InterPro" id="IPR020802">
    <property type="entry name" value="TesA-like"/>
</dbReference>
<dbReference type="CDD" id="cd05930">
    <property type="entry name" value="A_NRPS"/>
    <property type="match status" value="1"/>
</dbReference>
<dbReference type="InterPro" id="IPR009081">
    <property type="entry name" value="PP-bd_ACP"/>
</dbReference>
<accession>A0A8J7GGN5</accession>
<dbReference type="SUPFAM" id="SSF52777">
    <property type="entry name" value="CoA-dependent acyltransferases"/>
    <property type="match status" value="4"/>
</dbReference>
<keyword evidence="3" id="KW-0596">Phosphopantetheine</keyword>
<dbReference type="FunFam" id="1.10.1200.10:FF:000005">
    <property type="entry name" value="Nonribosomal peptide synthetase 1"/>
    <property type="match status" value="3"/>
</dbReference>
<dbReference type="CDD" id="cd19540">
    <property type="entry name" value="LCL_NRPS-like"/>
    <property type="match status" value="2"/>
</dbReference>
<dbReference type="Gene3D" id="3.40.50.1820">
    <property type="entry name" value="alpha/beta hydrolase"/>
    <property type="match status" value="1"/>
</dbReference>
<dbReference type="Pfam" id="PF13193">
    <property type="entry name" value="AMP-binding_C"/>
    <property type="match status" value="2"/>
</dbReference>
<evidence type="ECO:0000256" key="3">
    <source>
        <dbReference type="ARBA" id="ARBA00022450"/>
    </source>
</evidence>
<gene>
    <name evidence="7" type="ORF">IW245_000218</name>
</gene>
<dbReference type="RefSeq" id="WP_197001311.1">
    <property type="nucleotide sequence ID" value="NZ_JADOUF010000001.1"/>
</dbReference>
<evidence type="ECO:0000313" key="7">
    <source>
        <dbReference type="EMBL" id="MBG6134024.1"/>
    </source>
</evidence>
<dbReference type="InterPro" id="IPR029058">
    <property type="entry name" value="AB_hydrolase_fold"/>
</dbReference>
<dbReference type="Gene3D" id="3.30.300.30">
    <property type="match status" value="2"/>
</dbReference>
<dbReference type="InterPro" id="IPR006162">
    <property type="entry name" value="Ppantetheine_attach_site"/>
</dbReference>
<dbReference type="InterPro" id="IPR045851">
    <property type="entry name" value="AMP-bd_C_sf"/>
</dbReference>
<organism evidence="7 8">
    <name type="scientific">Longispora fulva</name>
    <dbReference type="NCBI Taxonomy" id="619741"/>
    <lineage>
        <taxon>Bacteria</taxon>
        <taxon>Bacillati</taxon>
        <taxon>Actinomycetota</taxon>
        <taxon>Actinomycetes</taxon>
        <taxon>Micromonosporales</taxon>
        <taxon>Micromonosporaceae</taxon>
        <taxon>Longispora</taxon>
    </lineage>
</organism>
<dbReference type="Gene3D" id="1.10.1200.10">
    <property type="entry name" value="ACP-like"/>
    <property type="match status" value="2"/>
</dbReference>
<keyword evidence="8" id="KW-1185">Reference proteome</keyword>
<dbReference type="GO" id="GO:0008610">
    <property type="term" value="P:lipid biosynthetic process"/>
    <property type="evidence" value="ECO:0007669"/>
    <property type="project" value="UniProtKB-ARBA"/>
</dbReference>
<feature type="region of interest" description="Disordered" evidence="5">
    <location>
        <begin position="2518"/>
        <end position="2537"/>
    </location>
</feature>
<evidence type="ECO:0000256" key="2">
    <source>
        <dbReference type="ARBA" id="ARBA00006432"/>
    </source>
</evidence>
<dbReference type="GO" id="GO:0044550">
    <property type="term" value="P:secondary metabolite biosynthetic process"/>
    <property type="evidence" value="ECO:0007669"/>
    <property type="project" value="TreeGrafter"/>
</dbReference>
<dbReference type="Gene3D" id="3.30.559.30">
    <property type="entry name" value="Nonribosomal peptide synthetase, condensation domain"/>
    <property type="match status" value="2"/>
</dbReference>
<evidence type="ECO:0000259" key="6">
    <source>
        <dbReference type="PROSITE" id="PS50075"/>
    </source>
</evidence>
<evidence type="ECO:0000256" key="4">
    <source>
        <dbReference type="ARBA" id="ARBA00022553"/>
    </source>
</evidence>
<dbReference type="GO" id="GO:0005829">
    <property type="term" value="C:cytosol"/>
    <property type="evidence" value="ECO:0007669"/>
    <property type="project" value="TreeGrafter"/>
</dbReference>
<dbReference type="InterPro" id="IPR001242">
    <property type="entry name" value="Condensation_dom"/>
</dbReference>
<feature type="domain" description="Carrier" evidence="6">
    <location>
        <begin position="2182"/>
        <end position="2257"/>
    </location>
</feature>
<feature type="domain" description="Carrier" evidence="6">
    <location>
        <begin position="24"/>
        <end position="99"/>
    </location>
</feature>
<dbReference type="NCBIfam" id="TIGR01733">
    <property type="entry name" value="AA-adenyl-dom"/>
    <property type="match status" value="2"/>
</dbReference>
<dbReference type="Pfam" id="PF00975">
    <property type="entry name" value="Thioesterase"/>
    <property type="match status" value="1"/>
</dbReference>
<dbReference type="PANTHER" id="PTHR45527">
    <property type="entry name" value="NONRIBOSOMAL PEPTIDE SYNTHETASE"/>
    <property type="match status" value="1"/>
</dbReference>
<dbReference type="CDD" id="cd12117">
    <property type="entry name" value="A_NRPS_Srf_like"/>
    <property type="match status" value="1"/>
</dbReference>
<keyword evidence="4" id="KW-0597">Phosphoprotein</keyword>
<dbReference type="InterPro" id="IPR020845">
    <property type="entry name" value="AMP-binding_CS"/>
</dbReference>
<dbReference type="Pfam" id="PF00501">
    <property type="entry name" value="AMP-binding"/>
    <property type="match status" value="2"/>
</dbReference>
<dbReference type="InterPro" id="IPR000873">
    <property type="entry name" value="AMP-dep_synth/lig_dom"/>
</dbReference>